<feature type="transmembrane region" description="Helical" evidence="1">
    <location>
        <begin position="55"/>
        <end position="74"/>
    </location>
</feature>
<dbReference type="EMBL" id="FOHV01000003">
    <property type="protein sequence ID" value="SES77496.1"/>
    <property type="molecule type" value="Genomic_DNA"/>
</dbReference>
<evidence type="ECO:0000313" key="2">
    <source>
        <dbReference type="EMBL" id="SES77496.1"/>
    </source>
</evidence>
<keyword evidence="1" id="KW-1133">Transmembrane helix</keyword>
<evidence type="ECO:0000313" key="3">
    <source>
        <dbReference type="Proteomes" id="UP000242642"/>
    </source>
</evidence>
<keyword evidence="1" id="KW-0812">Transmembrane</keyword>
<dbReference type="RefSeq" id="WP_093317487.1">
    <property type="nucleotide sequence ID" value="NZ_FOHV01000003.1"/>
</dbReference>
<organism evidence="2 3">
    <name type="scientific">Thorsellia anophelis DSM 18579</name>
    <dbReference type="NCBI Taxonomy" id="1123402"/>
    <lineage>
        <taxon>Bacteria</taxon>
        <taxon>Pseudomonadati</taxon>
        <taxon>Pseudomonadota</taxon>
        <taxon>Gammaproteobacteria</taxon>
        <taxon>Enterobacterales</taxon>
        <taxon>Thorselliaceae</taxon>
        <taxon>Thorsellia</taxon>
    </lineage>
</organism>
<dbReference type="AlphaFoldDB" id="A0A1H9Z7G7"/>
<dbReference type="Pfam" id="PF14002">
    <property type="entry name" value="YniB"/>
    <property type="match status" value="1"/>
</dbReference>
<dbReference type="OrthoDB" id="6870983at2"/>
<feature type="transmembrane region" description="Helical" evidence="1">
    <location>
        <begin position="95"/>
        <end position="117"/>
    </location>
</feature>
<feature type="transmembrane region" description="Helical" evidence="1">
    <location>
        <begin position="170"/>
        <end position="190"/>
    </location>
</feature>
<name>A0A1H9Z7G7_9GAMM</name>
<keyword evidence="3" id="KW-1185">Reference proteome</keyword>
<reference evidence="3" key="1">
    <citation type="submission" date="2016-10" db="EMBL/GenBank/DDBJ databases">
        <authorList>
            <person name="Varghese N."/>
            <person name="Submissions S."/>
        </authorList>
    </citation>
    <scope>NUCLEOTIDE SEQUENCE [LARGE SCALE GENOMIC DNA]</scope>
    <source>
        <strain evidence="3">DSM 18579</strain>
    </source>
</reference>
<evidence type="ECO:0000256" key="1">
    <source>
        <dbReference type="SAM" id="Phobius"/>
    </source>
</evidence>
<dbReference type="Proteomes" id="UP000242642">
    <property type="component" value="Unassembled WGS sequence"/>
</dbReference>
<dbReference type="InterPro" id="IPR025229">
    <property type="entry name" value="YniB-like"/>
</dbReference>
<feature type="transmembrane region" description="Helical" evidence="1">
    <location>
        <begin position="12"/>
        <end position="35"/>
    </location>
</feature>
<gene>
    <name evidence="2" type="ORF">SAMN02583745_00458</name>
</gene>
<dbReference type="STRING" id="1123402.SAMN02583745_00458"/>
<protein>
    <submittedName>
        <fullName evidence="2">YniB-like protein</fullName>
    </submittedName>
</protein>
<sequence>MTYQLARTLAYVKLVSGWLIFTVCLLWTTCGALQSLLAYSKVTTTASGANEEGNIAFIIGIIQSVIATLETSLAKMNFIGFYWSTAPTPTIGHGFFGDGNFSFFIVFWGMFLGMALVQSSDKLFRQVRNVKQTVESLLLIESARGETVQSRDELISQLKLRHHSVFVQYFPLYIFPIIIIAIINFALGFLGM</sequence>
<proteinExistence type="predicted"/>
<keyword evidence="1" id="KW-0472">Membrane</keyword>
<accession>A0A1H9Z7G7</accession>